<dbReference type="InterPro" id="IPR007349">
    <property type="entry name" value="DUF418"/>
</dbReference>
<evidence type="ECO:0000256" key="1">
    <source>
        <dbReference type="SAM" id="MobiDB-lite"/>
    </source>
</evidence>
<dbReference type="Pfam" id="PF04235">
    <property type="entry name" value="DUF418"/>
    <property type="match status" value="1"/>
</dbReference>
<keyword evidence="2" id="KW-0472">Membrane</keyword>
<dbReference type="OrthoDB" id="9807744at2"/>
<keyword evidence="2" id="KW-0812">Transmembrane</keyword>
<feature type="domain" description="DUF418" evidence="3">
    <location>
        <begin position="224"/>
        <end position="389"/>
    </location>
</feature>
<reference evidence="4 5" key="1">
    <citation type="submission" date="2018-06" db="EMBL/GenBank/DDBJ databases">
        <title>Genomic Encyclopedia of Type Strains, Phase IV (KMG-IV): sequencing the most valuable type-strain genomes for metagenomic binning, comparative biology and taxonomic classification.</title>
        <authorList>
            <person name="Goeker M."/>
        </authorList>
    </citation>
    <scope>NUCLEOTIDE SEQUENCE [LARGE SCALE GENOMIC DNA]</scope>
    <source>
        <strain evidence="4 5">DSM 44599</strain>
    </source>
</reference>
<evidence type="ECO:0000313" key="5">
    <source>
        <dbReference type="Proteomes" id="UP000252586"/>
    </source>
</evidence>
<feature type="transmembrane region" description="Helical" evidence="2">
    <location>
        <begin position="119"/>
        <end position="146"/>
    </location>
</feature>
<feature type="transmembrane region" description="Helical" evidence="2">
    <location>
        <begin position="347"/>
        <end position="371"/>
    </location>
</feature>
<dbReference type="EMBL" id="QNRE01000003">
    <property type="protein sequence ID" value="RBO92365.1"/>
    <property type="molecule type" value="Genomic_DNA"/>
</dbReference>
<keyword evidence="5" id="KW-1185">Reference proteome</keyword>
<sequence length="392" mass="41379">MLVGMPDSPTPRAIAAPGPMSTAERSLAPDLARGAMLLLIALAHTRILHPGGAALEMPGGPGPVDDLVQVVLTTLVDGRAYPMFAALYGYGLVQIFRRGTARGQSPDEARRLLRRRGRWLVVFGIAHATLLYAGDILAAYGLLALLMAGAVRWADRRLAVVGIAGALAGAMWFGALQVLLGESGEPRPPADLLVGALQRLGSVVLIAPMSAVMAIAPMMAGIWAARNGLLDEPWRHVRVLRRVALLGLPLAVAGAMPMVARFLGWWSPDSGWAQWGSGALHTLTGIGGGLGYAALIGLVVVRLGARRGPVTNALVAVGRRSMTCYLLQSVGWFVLTEPLLGDLFGRLGVAAAAAVGVAIWLLTVGFAVLLARYERRGPAETLLRRLTYRGVR</sequence>
<protein>
    <submittedName>
        <fullName evidence="4">Putative membrane protein YeiB</fullName>
    </submittedName>
</protein>
<feature type="region of interest" description="Disordered" evidence="1">
    <location>
        <begin position="1"/>
        <end position="20"/>
    </location>
</feature>
<comment type="caution">
    <text evidence="4">The sequence shown here is derived from an EMBL/GenBank/DDBJ whole genome shotgun (WGS) entry which is preliminary data.</text>
</comment>
<name>A0A366DR41_9NOCA</name>
<keyword evidence="2" id="KW-1133">Transmembrane helix</keyword>
<feature type="transmembrane region" description="Helical" evidence="2">
    <location>
        <begin position="243"/>
        <end position="266"/>
    </location>
</feature>
<dbReference type="InterPro" id="IPR052529">
    <property type="entry name" value="Bact_Transport_Assoc"/>
</dbReference>
<feature type="transmembrane region" description="Helical" evidence="2">
    <location>
        <begin position="278"/>
        <end position="301"/>
    </location>
</feature>
<feature type="transmembrane region" description="Helical" evidence="2">
    <location>
        <begin position="313"/>
        <end position="335"/>
    </location>
</feature>
<gene>
    <name evidence="4" type="ORF">DFR74_1037</name>
</gene>
<feature type="transmembrane region" description="Helical" evidence="2">
    <location>
        <begin position="158"/>
        <end position="180"/>
    </location>
</feature>
<evidence type="ECO:0000256" key="2">
    <source>
        <dbReference type="SAM" id="Phobius"/>
    </source>
</evidence>
<feature type="transmembrane region" description="Helical" evidence="2">
    <location>
        <begin position="200"/>
        <end position="223"/>
    </location>
</feature>
<dbReference type="AlphaFoldDB" id="A0A366DR41"/>
<dbReference type="PANTHER" id="PTHR30590">
    <property type="entry name" value="INNER MEMBRANE PROTEIN"/>
    <property type="match status" value="1"/>
</dbReference>
<dbReference type="PANTHER" id="PTHR30590:SF2">
    <property type="entry name" value="INNER MEMBRANE PROTEIN"/>
    <property type="match status" value="1"/>
</dbReference>
<dbReference type="STRING" id="1210090.GCA_001613185_03495"/>
<proteinExistence type="predicted"/>
<dbReference type="Proteomes" id="UP000252586">
    <property type="component" value="Unassembled WGS sequence"/>
</dbReference>
<evidence type="ECO:0000259" key="3">
    <source>
        <dbReference type="Pfam" id="PF04235"/>
    </source>
</evidence>
<accession>A0A366DR41</accession>
<organism evidence="4 5">
    <name type="scientific">Nocardia puris</name>
    <dbReference type="NCBI Taxonomy" id="208602"/>
    <lineage>
        <taxon>Bacteria</taxon>
        <taxon>Bacillati</taxon>
        <taxon>Actinomycetota</taxon>
        <taxon>Actinomycetes</taxon>
        <taxon>Mycobacteriales</taxon>
        <taxon>Nocardiaceae</taxon>
        <taxon>Nocardia</taxon>
    </lineage>
</organism>
<evidence type="ECO:0000313" key="4">
    <source>
        <dbReference type="EMBL" id="RBO92365.1"/>
    </source>
</evidence>